<dbReference type="SMR" id="A0A2C9DY29"/>
<dbReference type="EMBL" id="CP000942">
    <property type="protein sequence ID" value="ACA32776.1"/>
    <property type="molecule type" value="Genomic_DNA"/>
</dbReference>
<dbReference type="RefSeq" id="WP_006688956.1">
    <property type="nucleotide sequence ID" value="NC_010503.1"/>
</dbReference>
<organism evidence="7 8">
    <name type="scientific">Ureaplasma parvum serovar 3 (strain ATCC 27815 / 27 / NCTC 11736)</name>
    <dbReference type="NCBI Taxonomy" id="505682"/>
    <lineage>
        <taxon>Bacteria</taxon>
        <taxon>Bacillati</taxon>
        <taxon>Mycoplasmatota</taxon>
        <taxon>Mycoplasmoidales</taxon>
        <taxon>Mycoplasmoidaceae</taxon>
        <taxon>Ureaplasma</taxon>
    </lineage>
</organism>
<evidence type="ECO:0000313" key="8">
    <source>
        <dbReference type="Proteomes" id="UP000002162"/>
    </source>
</evidence>
<evidence type="ECO:0000256" key="5">
    <source>
        <dbReference type="ARBA" id="ARBA00023136"/>
    </source>
</evidence>
<accession>A0A2C9DY29</accession>
<dbReference type="GO" id="GO:0016020">
    <property type="term" value="C:membrane"/>
    <property type="evidence" value="ECO:0007669"/>
    <property type="project" value="UniProtKB-SubCell"/>
</dbReference>
<evidence type="ECO:0000256" key="6">
    <source>
        <dbReference type="ARBA" id="ARBA00023310"/>
    </source>
</evidence>
<dbReference type="AlphaFoldDB" id="A0A2C9DY29"/>
<reference evidence="7 8" key="1">
    <citation type="submission" date="2008-02" db="EMBL/GenBank/DDBJ databases">
        <title>Genome sequence of Ureaplasma parvum serovar 3.</title>
        <authorList>
            <person name="Methe B.A."/>
            <person name="Glass J."/>
            <person name="Waites K."/>
            <person name="Shrivastava S."/>
        </authorList>
    </citation>
    <scope>NUCLEOTIDE SEQUENCE [LARGE SCALE GENOMIC DNA]</scope>
    <source>
        <strain evidence="8">ATCC 27815 / 27 / NCTC 11736</strain>
    </source>
</reference>
<dbReference type="InterPro" id="IPR000711">
    <property type="entry name" value="ATPase_OSCP/dsu"/>
</dbReference>
<keyword evidence="5" id="KW-0472">Membrane</keyword>
<protein>
    <submittedName>
        <fullName evidence="7">ATP synthase delta subunit domain protein</fullName>
    </submittedName>
</protein>
<dbReference type="Proteomes" id="UP000002162">
    <property type="component" value="Chromosome"/>
</dbReference>
<keyword evidence="6" id="KW-0066">ATP synthesis</keyword>
<dbReference type="Pfam" id="PF00213">
    <property type="entry name" value="OSCP"/>
    <property type="match status" value="1"/>
</dbReference>
<name>A0A2C9DY29_UREP2</name>
<dbReference type="KEGG" id="upa:UPA3_0139"/>
<evidence type="ECO:0000256" key="3">
    <source>
        <dbReference type="ARBA" id="ARBA00022781"/>
    </source>
</evidence>
<keyword evidence="4" id="KW-0406">Ion transport</keyword>
<keyword evidence="3" id="KW-0375">Hydrogen ion transport</keyword>
<evidence type="ECO:0000256" key="4">
    <source>
        <dbReference type="ARBA" id="ARBA00023065"/>
    </source>
</evidence>
<comment type="subcellular location">
    <subcellularLocation>
        <location evidence="1">Membrane</location>
    </subcellularLocation>
</comment>
<keyword evidence="2" id="KW-0813">Transport</keyword>
<sequence length="99" mass="11325">MQSNTKLAKYSKIIANRLKAYSNQTRFIEIKTAFELNDEQKQRIKKTVISRFGDERPIKFIVDPSLIGGISLKINLEIIDSSLKTKLNQIINTKEKEGA</sequence>
<dbReference type="HOGENOM" id="CLU_2319293_0_0_14"/>
<evidence type="ECO:0000256" key="2">
    <source>
        <dbReference type="ARBA" id="ARBA00022448"/>
    </source>
</evidence>
<gene>
    <name evidence="7" type="ordered locus">UPA3_0139</name>
</gene>
<dbReference type="GeneID" id="29672165"/>
<evidence type="ECO:0000256" key="1">
    <source>
        <dbReference type="ARBA" id="ARBA00004370"/>
    </source>
</evidence>
<dbReference type="PRINTS" id="PR00125">
    <property type="entry name" value="ATPASEDELTA"/>
</dbReference>
<proteinExistence type="predicted"/>
<evidence type="ECO:0000313" key="7">
    <source>
        <dbReference type="EMBL" id="ACA32776.1"/>
    </source>
</evidence>
<dbReference type="GO" id="GO:0046933">
    <property type="term" value="F:proton-transporting ATP synthase activity, rotational mechanism"/>
    <property type="evidence" value="ECO:0007669"/>
    <property type="project" value="InterPro"/>
</dbReference>